<sequence length="58" mass="6845">MKRTIPKQHFQLQFRYRWLLKIGHRLSLLLIFPRLIAHGKKGADGGYAVRLYAVAYSF</sequence>
<reference evidence="1 2" key="1">
    <citation type="journal article" date="2016" name="DNA Res.">
        <title>The complete genome sequencing of Prevotella intermedia strain OMA14 and a subsequent fine-scale, intra-species genomic comparison reveal an unusual amplification of conjugative and mobile transposons and identify a novel Prevotella-lineage-specific repeat.</title>
        <authorList>
            <person name="Naito M."/>
            <person name="Ogura Y."/>
            <person name="Itoh T."/>
            <person name="Shoji M."/>
            <person name="Okamoto M."/>
            <person name="Hayashi T."/>
            <person name="Nakayama K."/>
        </authorList>
    </citation>
    <scope>NUCLEOTIDE SEQUENCE [LARGE SCALE GENOMIC DNA]</scope>
    <source>
        <strain evidence="1 2">OMA14</strain>
    </source>
</reference>
<protein>
    <submittedName>
        <fullName evidence="1">Uncharacterized protein</fullName>
    </submittedName>
</protein>
<accession>A0A0S3UHV9</accession>
<dbReference type="AlphaFoldDB" id="A0A0S3UHV9"/>
<proteinExistence type="predicted"/>
<gene>
    <name evidence="1" type="ORF">PIOMA14_I_0500</name>
</gene>
<evidence type="ECO:0000313" key="2">
    <source>
        <dbReference type="Proteomes" id="UP000217431"/>
    </source>
</evidence>
<organism evidence="1 2">
    <name type="scientific">Prevotella intermedia</name>
    <dbReference type="NCBI Taxonomy" id="28131"/>
    <lineage>
        <taxon>Bacteria</taxon>
        <taxon>Pseudomonadati</taxon>
        <taxon>Bacteroidota</taxon>
        <taxon>Bacteroidia</taxon>
        <taxon>Bacteroidales</taxon>
        <taxon>Prevotellaceae</taxon>
        <taxon>Prevotella</taxon>
    </lineage>
</organism>
<evidence type="ECO:0000313" key="1">
    <source>
        <dbReference type="EMBL" id="BAU17008.1"/>
    </source>
</evidence>
<name>A0A0S3UHV9_PREIN</name>
<dbReference type="Proteomes" id="UP000217431">
    <property type="component" value="Chromosome I"/>
</dbReference>
<dbReference type="EMBL" id="AP014597">
    <property type="protein sequence ID" value="BAU17008.1"/>
    <property type="molecule type" value="Genomic_DNA"/>
</dbReference>